<accession>A0A0B6YTI5</accession>
<dbReference type="PANTHER" id="PTHR31334:SF1">
    <property type="entry name" value="GUANINE NUCLEOTIDE EXCHANGE PROTEIN SMCR8"/>
    <property type="match status" value="1"/>
</dbReference>
<proteinExistence type="inferred from homology"/>
<protein>
    <recommendedName>
        <fullName evidence="6">UDENN FLCN/SMCR8-type domain-containing protein</fullName>
    </recommendedName>
</protein>
<dbReference type="GO" id="GO:0005737">
    <property type="term" value="C:cytoplasm"/>
    <property type="evidence" value="ECO:0007669"/>
    <property type="project" value="UniProtKB-SubCell"/>
</dbReference>
<gene>
    <name evidence="7" type="primary">ORF35197</name>
</gene>
<evidence type="ECO:0000313" key="7">
    <source>
        <dbReference type="EMBL" id="CEK59101.1"/>
    </source>
</evidence>
<keyword evidence="4" id="KW-0072">Autophagy</keyword>
<dbReference type="GO" id="GO:0005085">
    <property type="term" value="F:guanyl-nucleotide exchange factor activity"/>
    <property type="evidence" value="ECO:0007669"/>
    <property type="project" value="UniProtKB-KW"/>
</dbReference>
<dbReference type="InterPro" id="IPR037521">
    <property type="entry name" value="FLCN/SMCR8_DENN"/>
</dbReference>
<evidence type="ECO:0000256" key="4">
    <source>
        <dbReference type="ARBA" id="ARBA00023006"/>
    </source>
</evidence>
<sequence length="128" mass="14297">MFGEYAQVASYIQPSLNAVYQNDALYQDQLPDYLRPSYHPPHPWNQGKGKSGLDEDFIMIAEFSEVEGPKPLMTIPKDGGAHFDQNMFAVRILAVDHQNPSDGFSISEDAQIVVSDVEAGIYAFVHHL</sequence>
<evidence type="ECO:0000259" key="6">
    <source>
        <dbReference type="PROSITE" id="PS51834"/>
    </source>
</evidence>
<dbReference type="PROSITE" id="PS51834">
    <property type="entry name" value="DENN_FLCN_SMCR8"/>
    <property type="match status" value="1"/>
</dbReference>
<comment type="subcellular location">
    <subcellularLocation>
        <location evidence="1">Cytoplasm</location>
    </subcellularLocation>
</comment>
<dbReference type="EMBL" id="HACG01012236">
    <property type="protein sequence ID" value="CEK59101.1"/>
    <property type="molecule type" value="Transcribed_RNA"/>
</dbReference>
<comment type="similarity">
    <text evidence="5">Belongs to the SMCR8 family.</text>
</comment>
<dbReference type="AlphaFoldDB" id="A0A0B6YTI5"/>
<feature type="non-terminal residue" evidence="7">
    <location>
        <position position="128"/>
    </location>
</feature>
<name>A0A0B6YTI5_9EUPU</name>
<keyword evidence="2" id="KW-0963">Cytoplasm</keyword>
<dbReference type="GO" id="GO:0032045">
    <property type="term" value="C:guanyl-nucleotide exchange factor complex"/>
    <property type="evidence" value="ECO:0007669"/>
    <property type="project" value="TreeGrafter"/>
</dbReference>
<organism evidence="7">
    <name type="scientific">Arion vulgaris</name>
    <dbReference type="NCBI Taxonomy" id="1028688"/>
    <lineage>
        <taxon>Eukaryota</taxon>
        <taxon>Metazoa</taxon>
        <taxon>Spiralia</taxon>
        <taxon>Lophotrochozoa</taxon>
        <taxon>Mollusca</taxon>
        <taxon>Gastropoda</taxon>
        <taxon>Heterobranchia</taxon>
        <taxon>Euthyneura</taxon>
        <taxon>Panpulmonata</taxon>
        <taxon>Eupulmonata</taxon>
        <taxon>Stylommatophora</taxon>
        <taxon>Helicina</taxon>
        <taxon>Arionoidea</taxon>
        <taxon>Arionidae</taxon>
        <taxon>Arion</taxon>
    </lineage>
</organism>
<feature type="domain" description="UDENN FLCN/SMCR8-type" evidence="6">
    <location>
        <begin position="48"/>
        <end position="128"/>
    </location>
</feature>
<evidence type="ECO:0000256" key="1">
    <source>
        <dbReference type="ARBA" id="ARBA00004496"/>
    </source>
</evidence>
<evidence type="ECO:0000256" key="5">
    <source>
        <dbReference type="ARBA" id="ARBA00038137"/>
    </source>
</evidence>
<dbReference type="PANTHER" id="PTHR31334">
    <property type="entry name" value="SMITH-MAGENIS SYNDROME REGION GENE 8 PROTEIN"/>
    <property type="match status" value="1"/>
</dbReference>
<evidence type="ECO:0000256" key="2">
    <source>
        <dbReference type="ARBA" id="ARBA00022490"/>
    </source>
</evidence>
<dbReference type="GO" id="GO:0006914">
    <property type="term" value="P:autophagy"/>
    <property type="evidence" value="ECO:0007669"/>
    <property type="project" value="UniProtKB-KW"/>
</dbReference>
<evidence type="ECO:0000256" key="3">
    <source>
        <dbReference type="ARBA" id="ARBA00022658"/>
    </source>
</evidence>
<keyword evidence="3" id="KW-0344">Guanine-nucleotide releasing factor</keyword>
<reference evidence="7" key="1">
    <citation type="submission" date="2014-12" db="EMBL/GenBank/DDBJ databases">
        <title>Insight into the proteome of Arion vulgaris.</title>
        <authorList>
            <person name="Aradska J."/>
            <person name="Bulat T."/>
            <person name="Smidak R."/>
            <person name="Sarate P."/>
            <person name="Gangsoo J."/>
            <person name="Sialana F."/>
            <person name="Bilban M."/>
            <person name="Lubec G."/>
        </authorList>
    </citation>
    <scope>NUCLEOTIDE SEQUENCE</scope>
    <source>
        <tissue evidence="7">Skin</tissue>
    </source>
</reference>